<keyword evidence="2" id="KW-0472">Membrane</keyword>
<feature type="transmembrane region" description="Helical" evidence="2">
    <location>
        <begin position="552"/>
        <end position="573"/>
    </location>
</feature>
<keyword evidence="2" id="KW-1133">Transmembrane helix</keyword>
<gene>
    <name evidence="3" type="ORF">PGLA2088_LOCUS36989</name>
</gene>
<proteinExistence type="predicted"/>
<evidence type="ECO:0000256" key="1">
    <source>
        <dbReference type="SAM" id="MobiDB-lite"/>
    </source>
</evidence>
<name>A0A813KYL1_POLGL</name>
<feature type="region of interest" description="Disordered" evidence="1">
    <location>
        <begin position="198"/>
        <end position="235"/>
    </location>
</feature>
<dbReference type="AlphaFoldDB" id="A0A813KYL1"/>
<evidence type="ECO:0000313" key="4">
    <source>
        <dbReference type="Proteomes" id="UP000626109"/>
    </source>
</evidence>
<accession>A0A813KYL1</accession>
<organism evidence="3 4">
    <name type="scientific">Polarella glacialis</name>
    <name type="common">Dinoflagellate</name>
    <dbReference type="NCBI Taxonomy" id="89957"/>
    <lineage>
        <taxon>Eukaryota</taxon>
        <taxon>Sar</taxon>
        <taxon>Alveolata</taxon>
        <taxon>Dinophyceae</taxon>
        <taxon>Suessiales</taxon>
        <taxon>Suessiaceae</taxon>
        <taxon>Polarella</taxon>
    </lineage>
</organism>
<sequence length="581" mass="64838">MLSSVPFRCQGPFSPFFGHPNGIPQLSCPRAVNHVSWEQLRVLAAAAEASAVESLRRAPLGKAPPALLSEGWGGSSRSSASGRSQRRRLTVGLGFAFSISASNLAAMQLCGLASRRRRRQRVAGGARAGAATGDDRCQVLVCRAAGERDVEIAVNIGRQADSRRRMDISQQERKRLRAQEVRRKVDVLKGKVDTRYVRNRDKEAGVPGSENASEGEEDNGEAGDEEDYDEDEEDYEDYVARKENEEGAVSTKIRKGEDGLGKADWAFERPDPTKPPVDSVVPISQQARAVALTELEGDGGALATAGMLLEAGIEFKWGREWTEAAQLLELARERIDSEQLNFKLDYKAAQVMDDEALAELASVYSSWGRLTMAFNRYEVLKERALDTIGRKKAQAGWVNVAFRLCEDLYAARRFEECLEVIYTVRDTAQTNVAGDKVKEELELYVAMTLQSLNRVEEAIKVLSDFRRNTGSRSRKAQAMFMIDVFRVDTSGERNEEFHKVWEQHPIVYQDGPGGYQGGGGRGAPLNLNLSPREKEWKSWAAEYWDEKMKSPLYYMFLVLFVTWPLAIPVISILKRMDIIPA</sequence>
<comment type="caution">
    <text evidence="3">The sequence shown here is derived from an EMBL/GenBank/DDBJ whole genome shotgun (WGS) entry which is preliminary data.</text>
</comment>
<evidence type="ECO:0000256" key="2">
    <source>
        <dbReference type="SAM" id="Phobius"/>
    </source>
</evidence>
<dbReference type="EMBL" id="CAJNNW010032308">
    <property type="protein sequence ID" value="CAE8712334.1"/>
    <property type="molecule type" value="Genomic_DNA"/>
</dbReference>
<protein>
    <submittedName>
        <fullName evidence="3">Uncharacterized protein</fullName>
    </submittedName>
</protein>
<keyword evidence="2" id="KW-0812">Transmembrane</keyword>
<dbReference type="Proteomes" id="UP000626109">
    <property type="component" value="Unassembled WGS sequence"/>
</dbReference>
<feature type="compositionally biased region" description="Acidic residues" evidence="1">
    <location>
        <begin position="213"/>
        <end position="235"/>
    </location>
</feature>
<reference evidence="3" key="1">
    <citation type="submission" date="2021-02" db="EMBL/GenBank/DDBJ databases">
        <authorList>
            <person name="Dougan E. K."/>
            <person name="Rhodes N."/>
            <person name="Thang M."/>
            <person name="Chan C."/>
        </authorList>
    </citation>
    <scope>NUCLEOTIDE SEQUENCE</scope>
</reference>
<evidence type="ECO:0000313" key="3">
    <source>
        <dbReference type="EMBL" id="CAE8712334.1"/>
    </source>
</evidence>